<name>A0A0D0IUF3_9BACT</name>
<dbReference type="OrthoDB" id="1099323at2"/>
<evidence type="ECO:0000256" key="2">
    <source>
        <dbReference type="SAM" id="MobiDB-lite"/>
    </source>
</evidence>
<keyword evidence="4" id="KW-1185">Reference proteome</keyword>
<gene>
    <name evidence="3" type="ORF">ST44_10500</name>
</gene>
<accession>A0A0D0IUF3</accession>
<feature type="compositionally biased region" description="Low complexity" evidence="2">
    <location>
        <begin position="103"/>
        <end position="120"/>
    </location>
</feature>
<sequence length="910" mass="103571">MYKVCPKCKQPLNVSTAETSKSDEPQQTPDTKLFTGIFWSYPKAMKDPEKFKEYAKKNPNDSARLINKWREQGNDVSILADAHPMNTSSHVAIPTSSHQQEKPSQATTPSATSTQASVSTKGKADVNVLSVGKDHKKHYVSWTIAPGQIARNIPAQEFIEMSDADGVYVQEGVTAVLFIDGVQAAEMEGGVYTFATEKVHNSAHKEKIEEDADIRAKEGLVQKLGRIGRSVAHFFYHSHDAIREERKKDKERMREHIRRITSTSVVSVVLKRDGVVNFTMGIRPVAAEDGSNTMEFAPFKIRTQSLTVDVAVAMEARIYDFHEFRTTYLMDRNSYSVNDLRIALNTFMRTTLQRLMQNYNADGDLLPQELMASISYELIAQSKDLLHGIAISNVLDITTQNEAFERFRAIEEKLFCTDKEIDYLSRTNEFKNRLQSVENQQRITEAKNELDLRKELDKINNDQLIHEDEMEAFVELLQSQKRIREAQTENEELAALLKLKGNRLISEDELDALETSIRDKKFDRDQVSAEFQLRAANRTEMSRVQLDLQLHKSKLLAEAELNDVRFDELRKDQARQFQLEDAEQEHDLASARRQDEYQDVRREKDADFSDTRREKDFDFEQRQKDAEYERTHRAAKDGLGIEKERSQIEMDILRQKAEIARQNMQSMQQHEQEMAEKKHQEEMARIAAQQNMTAEQLMATGISGMDAAAQKAFAESLAAGKGTEKEREMYERMLQMQAESSSSNQAQQAAMMKQMMEMMQGAMQTNATMATNMAAGQAAQQQASLDALQNVAGARLAQTEAMKDEYHKQMEHEQKRTDTAQDKALNYTTKITQEEIKAAAKTGKVEKESKEKAPYYLPDFGADYTLKEIGNLILNGTIDPETELEVNGESLTVAEVDELLPFLEKKYGGS</sequence>
<proteinExistence type="predicted"/>
<feature type="compositionally biased region" description="Polar residues" evidence="2">
    <location>
        <begin position="88"/>
        <end position="98"/>
    </location>
</feature>
<feature type="region of interest" description="Disordered" evidence="2">
    <location>
        <begin position="88"/>
        <end position="123"/>
    </location>
</feature>
<comment type="caution">
    <text evidence="3">The sequence shown here is derived from an EMBL/GenBank/DDBJ whole genome shotgun (WGS) entry which is preliminary data.</text>
</comment>
<evidence type="ECO:0000313" key="4">
    <source>
        <dbReference type="Proteomes" id="UP000032046"/>
    </source>
</evidence>
<dbReference type="RefSeq" id="WP_042519860.1">
    <property type="nucleotide sequence ID" value="NZ_JXQI01000018.1"/>
</dbReference>
<dbReference type="STRING" id="1602171.ST44_10500"/>
<organism evidence="3 4">
    <name type="scientific">Prevotella pectinovora</name>
    <dbReference type="NCBI Taxonomy" id="1602169"/>
    <lineage>
        <taxon>Bacteria</taxon>
        <taxon>Pseudomonadati</taxon>
        <taxon>Bacteroidota</taxon>
        <taxon>Bacteroidia</taxon>
        <taxon>Bacteroidales</taxon>
        <taxon>Prevotellaceae</taxon>
        <taxon>Prevotella</taxon>
    </lineage>
</organism>
<feature type="coiled-coil region" evidence="1">
    <location>
        <begin position="643"/>
        <end position="687"/>
    </location>
</feature>
<keyword evidence="1" id="KW-0175">Coiled coil</keyword>
<dbReference type="EMBL" id="JXQK01000075">
    <property type="protein sequence ID" value="KIP60864.1"/>
    <property type="molecule type" value="Genomic_DNA"/>
</dbReference>
<evidence type="ECO:0000313" key="3">
    <source>
        <dbReference type="EMBL" id="KIP60864.1"/>
    </source>
</evidence>
<protein>
    <submittedName>
        <fullName evidence="3">Uncharacterized protein</fullName>
    </submittedName>
</protein>
<evidence type="ECO:0000256" key="1">
    <source>
        <dbReference type="SAM" id="Coils"/>
    </source>
</evidence>
<reference evidence="3 4" key="1">
    <citation type="submission" date="2015-01" db="EMBL/GenBank/DDBJ databases">
        <title>Comparative genomics of non-oral Prevotella species.</title>
        <authorList>
            <person name="Accetto T."/>
            <person name="Nograsek B."/>
            <person name="Avgustin G."/>
        </authorList>
    </citation>
    <scope>NUCLEOTIDE SEQUENCE [LARGE SCALE GENOMIC DNA]</scope>
    <source>
        <strain evidence="3 4">P5-119</strain>
    </source>
</reference>
<dbReference type="Proteomes" id="UP000032046">
    <property type="component" value="Unassembled WGS sequence"/>
</dbReference>
<feature type="region of interest" description="Disordered" evidence="2">
    <location>
        <begin position="580"/>
        <end position="625"/>
    </location>
</feature>
<feature type="compositionally biased region" description="Basic and acidic residues" evidence="2">
    <location>
        <begin position="585"/>
        <end position="625"/>
    </location>
</feature>
<dbReference type="AlphaFoldDB" id="A0A0D0IUF3"/>